<dbReference type="InterPro" id="IPR029039">
    <property type="entry name" value="Flavoprotein-like_sf"/>
</dbReference>
<dbReference type="InterPro" id="IPR052200">
    <property type="entry name" value="Protoporphyrinogen_IX_DH"/>
</dbReference>
<dbReference type="PANTHER" id="PTHR38030">
    <property type="entry name" value="PROTOPORPHYRINOGEN IX DEHYDROGENASE [MENAQUINONE]"/>
    <property type="match status" value="1"/>
</dbReference>
<name>A0A8T5UTK5_9EURY</name>
<dbReference type="Proteomes" id="UP000825933">
    <property type="component" value="Unassembled WGS sequence"/>
</dbReference>
<evidence type="ECO:0000313" key="3">
    <source>
        <dbReference type="Proteomes" id="UP000825933"/>
    </source>
</evidence>
<dbReference type="PROSITE" id="PS50902">
    <property type="entry name" value="FLAVODOXIN_LIKE"/>
    <property type="match status" value="1"/>
</dbReference>
<dbReference type="Gene3D" id="3.40.50.360">
    <property type="match status" value="1"/>
</dbReference>
<dbReference type="AlphaFoldDB" id="A0A8T5UTK5"/>
<dbReference type="Pfam" id="PF12724">
    <property type="entry name" value="Flavodoxin_5"/>
    <property type="match status" value="1"/>
</dbReference>
<organism evidence="2 3">
    <name type="scientific">Methanobacterium spitsbergense</name>
    <dbReference type="NCBI Taxonomy" id="2874285"/>
    <lineage>
        <taxon>Archaea</taxon>
        <taxon>Methanobacteriati</taxon>
        <taxon>Methanobacteriota</taxon>
        <taxon>Methanomada group</taxon>
        <taxon>Methanobacteria</taxon>
        <taxon>Methanobacteriales</taxon>
        <taxon>Methanobacteriaceae</taxon>
        <taxon>Methanobacterium</taxon>
    </lineage>
</organism>
<dbReference type="GO" id="GO:0010181">
    <property type="term" value="F:FMN binding"/>
    <property type="evidence" value="ECO:0007669"/>
    <property type="project" value="InterPro"/>
</dbReference>
<dbReference type="RefSeq" id="WP_223791149.1">
    <property type="nucleotide sequence ID" value="NZ_JAIOUQ010000007.1"/>
</dbReference>
<evidence type="ECO:0000259" key="1">
    <source>
        <dbReference type="PROSITE" id="PS50902"/>
    </source>
</evidence>
<dbReference type="InterPro" id="IPR008254">
    <property type="entry name" value="Flavodoxin/NO_synth"/>
</dbReference>
<evidence type="ECO:0000313" key="2">
    <source>
        <dbReference type="EMBL" id="MBZ2165527.1"/>
    </source>
</evidence>
<proteinExistence type="predicted"/>
<dbReference type="SUPFAM" id="SSF52218">
    <property type="entry name" value="Flavoproteins"/>
    <property type="match status" value="1"/>
</dbReference>
<reference evidence="3" key="1">
    <citation type="journal article" date="2022" name="Microbiol. Resour. Announc.">
        <title>Draft Genome Sequence of a Methanogenic Archaeon from West Spitsbergen Permafrost.</title>
        <authorList>
            <person name="Trubitsyn V."/>
            <person name="Rivkina E."/>
            <person name="Shcherbakova V."/>
        </authorList>
    </citation>
    <scope>NUCLEOTIDE SEQUENCE [LARGE SCALE GENOMIC DNA]</scope>
    <source>
        <strain evidence="3">VT</strain>
    </source>
</reference>
<feature type="domain" description="Flavodoxin-like" evidence="1">
    <location>
        <begin position="4"/>
        <end position="147"/>
    </location>
</feature>
<keyword evidence="3" id="KW-1185">Reference proteome</keyword>
<dbReference type="EMBL" id="JAIOUQ010000007">
    <property type="protein sequence ID" value="MBZ2165527.1"/>
    <property type="molecule type" value="Genomic_DNA"/>
</dbReference>
<accession>A0A8T5UTK5</accession>
<gene>
    <name evidence="2" type="ORF">K8N75_05675</name>
</gene>
<sequence>MKVLITYNSVHRGNTEKIAKTIAAAIDADIMKYDEVDGYNILDYDLIGFGSGIYYGKPNKELLEFIDELPPVKSRKAFVFTTSGKGNPNYTSALAGKVSLHGFKVIGEFSCKAFDAWGPLKLIGGINKGRPNTDDLNAAEVFIKGLINEE</sequence>
<comment type="caution">
    <text evidence="2">The sequence shown here is derived from an EMBL/GenBank/DDBJ whole genome shotgun (WGS) entry which is preliminary data.</text>
</comment>
<dbReference type="PANTHER" id="PTHR38030:SF2">
    <property type="entry name" value="PROTOPORPHYRINOGEN IX DEHYDROGENASE [QUINONE]"/>
    <property type="match status" value="1"/>
</dbReference>
<dbReference type="InterPro" id="IPR026816">
    <property type="entry name" value="Flavodoxin_dom"/>
</dbReference>
<protein>
    <submittedName>
        <fullName evidence="2">Flavodoxin family protein</fullName>
    </submittedName>
</protein>
<dbReference type="GO" id="GO:0006783">
    <property type="term" value="P:heme biosynthetic process"/>
    <property type="evidence" value="ECO:0007669"/>
    <property type="project" value="TreeGrafter"/>
</dbReference>
<dbReference type="GO" id="GO:0070819">
    <property type="term" value="F:menaquinone-dependent protoporphyrinogen oxidase activity"/>
    <property type="evidence" value="ECO:0007669"/>
    <property type="project" value="TreeGrafter"/>
</dbReference>